<proteinExistence type="predicted"/>
<comment type="caution">
    <text evidence="1">The sequence shown here is derived from an EMBL/GenBank/DDBJ whole genome shotgun (WGS) entry which is preliminary data.</text>
</comment>
<protein>
    <submittedName>
        <fullName evidence="1">Uncharacterized protein</fullName>
    </submittedName>
</protein>
<name>A0AAD7E1U7_9AGAR</name>
<dbReference type="EMBL" id="JARJCW010000005">
    <property type="protein sequence ID" value="KAJ7224152.1"/>
    <property type="molecule type" value="Genomic_DNA"/>
</dbReference>
<evidence type="ECO:0000313" key="1">
    <source>
        <dbReference type="EMBL" id="KAJ7224152.1"/>
    </source>
</evidence>
<accession>A0AAD7E1U7</accession>
<gene>
    <name evidence="1" type="ORF">GGX14DRAFT_386939</name>
</gene>
<keyword evidence="2" id="KW-1185">Reference proteome</keyword>
<reference evidence="1" key="1">
    <citation type="submission" date="2023-03" db="EMBL/GenBank/DDBJ databases">
        <title>Massive genome expansion in bonnet fungi (Mycena s.s.) driven by repeated elements and novel gene families across ecological guilds.</title>
        <authorList>
            <consortium name="Lawrence Berkeley National Laboratory"/>
            <person name="Harder C.B."/>
            <person name="Miyauchi S."/>
            <person name="Viragh M."/>
            <person name="Kuo A."/>
            <person name="Thoen E."/>
            <person name="Andreopoulos B."/>
            <person name="Lu D."/>
            <person name="Skrede I."/>
            <person name="Drula E."/>
            <person name="Henrissat B."/>
            <person name="Morin E."/>
            <person name="Kohler A."/>
            <person name="Barry K."/>
            <person name="LaButti K."/>
            <person name="Morin E."/>
            <person name="Salamov A."/>
            <person name="Lipzen A."/>
            <person name="Mereny Z."/>
            <person name="Hegedus B."/>
            <person name="Baldrian P."/>
            <person name="Stursova M."/>
            <person name="Weitz H."/>
            <person name="Taylor A."/>
            <person name="Grigoriev I.V."/>
            <person name="Nagy L.G."/>
            <person name="Martin F."/>
            <person name="Kauserud H."/>
        </authorList>
    </citation>
    <scope>NUCLEOTIDE SEQUENCE</scope>
    <source>
        <strain evidence="1">9144</strain>
    </source>
</reference>
<evidence type="ECO:0000313" key="2">
    <source>
        <dbReference type="Proteomes" id="UP001219525"/>
    </source>
</evidence>
<dbReference type="Proteomes" id="UP001219525">
    <property type="component" value="Unassembled WGS sequence"/>
</dbReference>
<dbReference type="AlphaFoldDB" id="A0AAD7E1U7"/>
<sequence length="252" mass="28180">MNVLCLRRLRRLRRLPVSASHRLQHNLVATTLPVVSQNFLEQLLQNHKSSQESLLRQQESLLRRLDKANVKLVQRSDAAGEQKLEFRELELSSLSEIAKLNTKIKVIQNNLDLRTSMEIIAEVLRVRAKHLPKPIALPAIGVQPVLDAVVGGRFDTSLIHFNDAKKKIMAEVGGTTSRSVKHALDCIYGELSKHHHDGGGTTHLTVREGEQTPPEAIAALSVLLFARRLFHLSIDAEYQDSGGQRVLLLSKL</sequence>
<organism evidence="1 2">
    <name type="scientific">Mycena pura</name>
    <dbReference type="NCBI Taxonomy" id="153505"/>
    <lineage>
        <taxon>Eukaryota</taxon>
        <taxon>Fungi</taxon>
        <taxon>Dikarya</taxon>
        <taxon>Basidiomycota</taxon>
        <taxon>Agaricomycotina</taxon>
        <taxon>Agaricomycetes</taxon>
        <taxon>Agaricomycetidae</taxon>
        <taxon>Agaricales</taxon>
        <taxon>Marasmiineae</taxon>
        <taxon>Mycenaceae</taxon>
        <taxon>Mycena</taxon>
    </lineage>
</organism>